<dbReference type="EMBL" id="CP077715">
    <property type="protein sequence ID" value="QXJ32053.1"/>
    <property type="molecule type" value="Genomic_DNA"/>
</dbReference>
<accession>A0A8F5GWD0</accession>
<proteinExistence type="predicted"/>
<dbReference type="Proteomes" id="UP000693941">
    <property type="component" value="Chromosome"/>
</dbReference>
<evidence type="ECO:0000313" key="2">
    <source>
        <dbReference type="Proteomes" id="UP000693941"/>
    </source>
</evidence>
<reference evidence="1" key="1">
    <citation type="journal article" date="2021" name="Environ. Microbiol.">
        <title>New insights into the diversity and evolution of the archaeal mobilome from three complete genomes of Saccharolobus shibatae.</title>
        <authorList>
            <person name="Medvedeva S."/>
            <person name="Brandt D."/>
            <person name="Cvirkaite-Krupovic V."/>
            <person name="Liu Y."/>
            <person name="Severinov K."/>
            <person name="Ishino S."/>
            <person name="Ishino Y."/>
            <person name="Prangishvili D."/>
            <person name="Kalinowski J."/>
            <person name="Krupovic M."/>
        </authorList>
    </citation>
    <scope>NUCLEOTIDE SEQUENCE</scope>
    <source>
        <strain evidence="1">BEU9</strain>
    </source>
</reference>
<protein>
    <submittedName>
        <fullName evidence="1">Uncharacterized protein</fullName>
    </submittedName>
</protein>
<dbReference type="AlphaFoldDB" id="A0A8F5GWD0"/>
<organism evidence="1 2">
    <name type="scientific">Saccharolobus shibatae</name>
    <dbReference type="NCBI Taxonomy" id="2286"/>
    <lineage>
        <taxon>Archaea</taxon>
        <taxon>Thermoproteota</taxon>
        <taxon>Thermoprotei</taxon>
        <taxon>Sulfolobales</taxon>
        <taxon>Sulfolobaceae</taxon>
        <taxon>Saccharolobus</taxon>
    </lineage>
</organism>
<sequence>MRKISFDSKNFFPRKYVKTISIMFFILLLSVESMIGGFSVQHVNALASSSANSSILSEPLNYTLAILNESITKEYIKSLAINNYSSGGEGYTVVQEYGWLIMKSINYTFNYIGEAYSNNYTFDTILLVNSTYESGILVKNEYNVTLSNIPTSNGVDSVARIVHKYIVIRGITSSQTYQSSTTQFYWFNYTRTPVGNNEYNTTFNANVEGIKAKGYVVEDPNGNNIALLSGSINVVENSNNINAKINDNEITIYTNNSNDPVTIDPNITKITESYSWGYVKGVVITSQVPVPEVTSTASIINFVVTLLFRYVNSVIVPIVSAYIFYYLTDYENFVSIYSSNGVTTLYYMEFASHVYVNLLFWSGYIVSGLYAETGVYYNNEYYPFTNSFTLLLVPNYNLGYFLYEQPHSSLIPPSPYSPPWYALW</sequence>
<name>A0A8F5GWD0_9CREN</name>
<evidence type="ECO:0000313" key="1">
    <source>
        <dbReference type="EMBL" id="QXJ32053.1"/>
    </source>
</evidence>
<gene>
    <name evidence="1" type="ORF">J5U21_01704</name>
</gene>